<dbReference type="PANTHER" id="PTHR46796:SF13">
    <property type="entry name" value="HTH-TYPE TRANSCRIPTIONAL ACTIVATOR RHAS"/>
    <property type="match status" value="1"/>
</dbReference>
<sequence length="245" mass="26522">MHYAEMPLPALDGLVKTLWTLRCEGAADAVIEHDATPDGCLEVIRRLDGRSSWGRAQPAAFVAGLIDRPARLSFSGDATFVGLRLWPWTWHALGGRPCSGFVNDWIALDDAGLPADVTALLSSLDAEPDPQLCERLAAIDDGTLAATGRSILSASSVAALAAHGGHSMRGLQRWFRRSVGIAPRTYLRLLRFQETLTTIQARPAILADQAALHGYADQPHMAREFRALAGRAPRAARKRARGPFV</sequence>
<evidence type="ECO:0000256" key="2">
    <source>
        <dbReference type="ARBA" id="ARBA00023125"/>
    </source>
</evidence>
<dbReference type="InterPro" id="IPR018060">
    <property type="entry name" value="HTH_AraC"/>
</dbReference>
<dbReference type="PROSITE" id="PS01124">
    <property type="entry name" value="HTH_ARAC_FAMILY_2"/>
    <property type="match status" value="1"/>
</dbReference>
<accession>A0A2W5KHW8</accession>
<evidence type="ECO:0000313" key="6">
    <source>
        <dbReference type="Proteomes" id="UP000249046"/>
    </source>
</evidence>
<feature type="domain" description="HTH araC/xylS-type" evidence="4">
    <location>
        <begin position="134"/>
        <end position="239"/>
    </location>
</feature>
<dbReference type="Gene3D" id="1.10.10.60">
    <property type="entry name" value="Homeodomain-like"/>
    <property type="match status" value="1"/>
</dbReference>
<dbReference type="EMBL" id="QFPO01000006">
    <property type="protein sequence ID" value="PZQ15374.1"/>
    <property type="molecule type" value="Genomic_DNA"/>
</dbReference>
<dbReference type="PANTHER" id="PTHR46796">
    <property type="entry name" value="HTH-TYPE TRANSCRIPTIONAL ACTIVATOR RHAS-RELATED"/>
    <property type="match status" value="1"/>
</dbReference>
<name>A0A2W5KHW8_9GAMM</name>
<dbReference type="GO" id="GO:0003700">
    <property type="term" value="F:DNA-binding transcription factor activity"/>
    <property type="evidence" value="ECO:0007669"/>
    <property type="project" value="InterPro"/>
</dbReference>
<evidence type="ECO:0000256" key="3">
    <source>
        <dbReference type="ARBA" id="ARBA00023163"/>
    </source>
</evidence>
<organism evidence="5 6">
    <name type="scientific">Rhodanobacter denitrificans</name>
    <dbReference type="NCBI Taxonomy" id="666685"/>
    <lineage>
        <taxon>Bacteria</taxon>
        <taxon>Pseudomonadati</taxon>
        <taxon>Pseudomonadota</taxon>
        <taxon>Gammaproteobacteria</taxon>
        <taxon>Lysobacterales</taxon>
        <taxon>Rhodanobacteraceae</taxon>
        <taxon>Rhodanobacter</taxon>
    </lineage>
</organism>
<dbReference type="Proteomes" id="UP000249046">
    <property type="component" value="Unassembled WGS sequence"/>
</dbReference>
<reference evidence="5 6" key="1">
    <citation type="submission" date="2017-08" db="EMBL/GenBank/DDBJ databases">
        <title>Infants hospitalized years apart are colonized by the same room-sourced microbial strains.</title>
        <authorList>
            <person name="Brooks B."/>
            <person name="Olm M.R."/>
            <person name="Firek B.A."/>
            <person name="Baker R."/>
            <person name="Thomas B.C."/>
            <person name="Morowitz M.J."/>
            <person name="Banfield J.F."/>
        </authorList>
    </citation>
    <scope>NUCLEOTIDE SEQUENCE [LARGE SCALE GENOMIC DNA]</scope>
    <source>
        <strain evidence="5">S2_005_003_R2_42</strain>
    </source>
</reference>
<protein>
    <recommendedName>
        <fullName evidence="4">HTH araC/xylS-type domain-containing protein</fullName>
    </recommendedName>
</protein>
<evidence type="ECO:0000259" key="4">
    <source>
        <dbReference type="PROSITE" id="PS01124"/>
    </source>
</evidence>
<dbReference type="Pfam" id="PF20240">
    <property type="entry name" value="DUF6597"/>
    <property type="match status" value="1"/>
</dbReference>
<keyword evidence="1" id="KW-0805">Transcription regulation</keyword>
<dbReference type="InterPro" id="IPR050204">
    <property type="entry name" value="AraC_XylS_family_regulators"/>
</dbReference>
<evidence type="ECO:0000313" key="5">
    <source>
        <dbReference type="EMBL" id="PZQ15374.1"/>
    </source>
</evidence>
<gene>
    <name evidence="5" type="ORF">DI564_08520</name>
</gene>
<comment type="caution">
    <text evidence="5">The sequence shown here is derived from an EMBL/GenBank/DDBJ whole genome shotgun (WGS) entry which is preliminary data.</text>
</comment>
<keyword evidence="2" id="KW-0238">DNA-binding</keyword>
<dbReference type="GO" id="GO:0043565">
    <property type="term" value="F:sequence-specific DNA binding"/>
    <property type="evidence" value="ECO:0007669"/>
    <property type="project" value="InterPro"/>
</dbReference>
<dbReference type="SMART" id="SM00342">
    <property type="entry name" value="HTH_ARAC"/>
    <property type="match status" value="1"/>
</dbReference>
<dbReference type="InterPro" id="IPR046532">
    <property type="entry name" value="DUF6597"/>
</dbReference>
<evidence type="ECO:0000256" key="1">
    <source>
        <dbReference type="ARBA" id="ARBA00023015"/>
    </source>
</evidence>
<dbReference type="AlphaFoldDB" id="A0A2W5KHW8"/>
<proteinExistence type="predicted"/>
<keyword evidence="3" id="KW-0804">Transcription</keyword>
<dbReference type="Pfam" id="PF12833">
    <property type="entry name" value="HTH_18"/>
    <property type="match status" value="1"/>
</dbReference>